<dbReference type="GO" id="GO:0018580">
    <property type="term" value="F:nitronate monooxygenase activity"/>
    <property type="evidence" value="ECO:0007669"/>
    <property type="project" value="InterPro"/>
</dbReference>
<organism evidence="6 7">
    <name type="scientific">Enterocloster lavalensis</name>
    <dbReference type="NCBI Taxonomy" id="460384"/>
    <lineage>
        <taxon>Bacteria</taxon>
        <taxon>Bacillati</taxon>
        <taxon>Bacillota</taxon>
        <taxon>Clostridia</taxon>
        <taxon>Lachnospirales</taxon>
        <taxon>Lachnospiraceae</taxon>
        <taxon>Enterocloster</taxon>
    </lineage>
</organism>
<dbReference type="InterPro" id="IPR004136">
    <property type="entry name" value="NMO"/>
</dbReference>
<keyword evidence="4" id="KW-0288">FMN</keyword>
<reference evidence="7" key="1">
    <citation type="submission" date="2016-10" db="EMBL/GenBank/DDBJ databases">
        <authorList>
            <person name="Varghese N."/>
            <person name="Submissions S."/>
        </authorList>
    </citation>
    <scope>NUCLEOTIDE SEQUENCE [LARGE SCALE GENOMIC DNA]</scope>
    <source>
        <strain evidence="7">NLAE-zl-G277</strain>
    </source>
</reference>
<dbReference type="SUPFAM" id="SSF51412">
    <property type="entry name" value="Inosine monophosphate dehydrogenase (IMPDH)"/>
    <property type="match status" value="1"/>
</dbReference>
<sequence>MEELRPLVIGDLVVEKPIIQGGMGVGISLHRLAGAVAKAGGMGIISAAQIGFTEPDFAENPEEANARAIHKEMKLAREIAPEGAVGFNIMVATKHYDRWVKEAVKAGADIIISGAGLPVSLPEYVEEAYREMEEPPKRRIKLAPIVSTAKSAMVICKMWDRKCHTAPDLVVVEGPLAGGHLGFSLDQLTQYGADTDDVPSSYNQAAYDQEIKAILKVVKEYGDKYGRHIPVVVAGGIYTHEDVMHQIGLGADGVQVATRFVTTEECDAPEVYKQAYISAGKADIVITKSPVGMPGRAIKNSFLTAVGDGIRPAIPHCYRCLEKCDIAKIPYCITQALVNAARGDNDNALLFCGSNACRATKISTVERVMDSLMGKTAE</sequence>
<dbReference type="PANTHER" id="PTHR32332">
    <property type="entry name" value="2-NITROPROPANE DIOXYGENASE"/>
    <property type="match status" value="1"/>
</dbReference>
<evidence type="ECO:0000313" key="7">
    <source>
        <dbReference type="Proteomes" id="UP000198508"/>
    </source>
</evidence>
<dbReference type="PANTHER" id="PTHR32332:SF18">
    <property type="entry name" value="2-NITROPROPANE DIOXYGENASE"/>
    <property type="match status" value="1"/>
</dbReference>
<dbReference type="CDD" id="cd04730">
    <property type="entry name" value="NPD_like"/>
    <property type="match status" value="1"/>
</dbReference>
<keyword evidence="5" id="KW-0560">Oxidoreductase</keyword>
<evidence type="ECO:0000256" key="5">
    <source>
        <dbReference type="ARBA" id="ARBA00023002"/>
    </source>
</evidence>
<dbReference type="EMBL" id="FOIM01000008">
    <property type="protein sequence ID" value="SET54217.1"/>
    <property type="molecule type" value="Genomic_DNA"/>
</dbReference>
<dbReference type="RefSeq" id="WP_092362781.1">
    <property type="nucleotide sequence ID" value="NZ_FOIM01000008.1"/>
</dbReference>
<evidence type="ECO:0000256" key="4">
    <source>
        <dbReference type="ARBA" id="ARBA00022643"/>
    </source>
</evidence>
<dbReference type="STRING" id="460384.SAMN05216313_10847"/>
<proteinExistence type="predicted"/>
<keyword evidence="3" id="KW-0285">Flavoprotein</keyword>
<evidence type="ECO:0000256" key="2">
    <source>
        <dbReference type="ARBA" id="ARBA00013457"/>
    </source>
</evidence>
<dbReference type="Gene3D" id="3.20.20.70">
    <property type="entry name" value="Aldolase class I"/>
    <property type="match status" value="1"/>
</dbReference>
<name>A0A1I0F8T9_9FIRM</name>
<keyword evidence="6" id="KW-0223">Dioxygenase</keyword>
<dbReference type="InterPro" id="IPR013785">
    <property type="entry name" value="Aldolase_TIM"/>
</dbReference>
<evidence type="ECO:0000313" key="6">
    <source>
        <dbReference type="EMBL" id="SET54217.1"/>
    </source>
</evidence>
<dbReference type="Proteomes" id="UP000198508">
    <property type="component" value="Unassembled WGS sequence"/>
</dbReference>
<evidence type="ECO:0000256" key="1">
    <source>
        <dbReference type="ARBA" id="ARBA00003535"/>
    </source>
</evidence>
<dbReference type="AlphaFoldDB" id="A0A1I0F8T9"/>
<comment type="function">
    <text evidence="1">Nitronate monooxygenase that uses molecular oxygen to catalyze the oxidative denitrification of alkyl nitronates. Acts on propionate 3-nitronate (P3N), the presumed physiological substrate. Probably functions in the detoxification of P3N, a metabolic poison produced by plants and fungi as a defense mechanism.</text>
</comment>
<keyword evidence="7" id="KW-1185">Reference proteome</keyword>
<protein>
    <recommendedName>
        <fullName evidence="2">Probable nitronate monooxygenase</fullName>
    </recommendedName>
</protein>
<evidence type="ECO:0000256" key="3">
    <source>
        <dbReference type="ARBA" id="ARBA00022630"/>
    </source>
</evidence>
<accession>A0A1I0F8T9</accession>
<gene>
    <name evidence="6" type="ORF">SAMN05216313_10847</name>
</gene>
<dbReference type="GO" id="GO:0051213">
    <property type="term" value="F:dioxygenase activity"/>
    <property type="evidence" value="ECO:0007669"/>
    <property type="project" value="UniProtKB-KW"/>
</dbReference>
<dbReference type="Pfam" id="PF03060">
    <property type="entry name" value="NMO"/>
    <property type="match status" value="1"/>
</dbReference>